<comment type="caution">
    <text evidence="1">The sequence shown here is derived from an EMBL/GenBank/DDBJ whole genome shotgun (WGS) entry which is preliminary data.</text>
</comment>
<gene>
    <name evidence="1" type="ORF">SDC9_150073</name>
</gene>
<dbReference type="InterPro" id="IPR036866">
    <property type="entry name" value="RibonucZ/Hydroxyglut_hydro"/>
</dbReference>
<evidence type="ECO:0008006" key="2">
    <source>
        <dbReference type="Google" id="ProtNLM"/>
    </source>
</evidence>
<reference evidence="1" key="1">
    <citation type="submission" date="2019-08" db="EMBL/GenBank/DDBJ databases">
        <authorList>
            <person name="Kucharzyk K."/>
            <person name="Murdoch R.W."/>
            <person name="Higgins S."/>
            <person name="Loffler F."/>
        </authorList>
    </citation>
    <scope>NUCLEOTIDE SEQUENCE</scope>
</reference>
<protein>
    <recommendedName>
        <fullName evidence="2">Metallo-beta-lactamase domain-containing protein</fullName>
    </recommendedName>
</protein>
<sequence>MVPGDVVFEGRLTLELGDVQCVLLEAPSPHTQDCTLVLVPQDKALFVADADCEDFYHGAVWQPARLAAYLTAIRALDFEYYVLGHAACESKAEAVARLQTQLEELQAADKAE</sequence>
<evidence type="ECO:0000313" key="1">
    <source>
        <dbReference type="EMBL" id="MPN02852.1"/>
    </source>
</evidence>
<dbReference type="EMBL" id="VSSQ01048806">
    <property type="protein sequence ID" value="MPN02852.1"/>
    <property type="molecule type" value="Genomic_DNA"/>
</dbReference>
<organism evidence="1">
    <name type="scientific">bioreactor metagenome</name>
    <dbReference type="NCBI Taxonomy" id="1076179"/>
    <lineage>
        <taxon>unclassified sequences</taxon>
        <taxon>metagenomes</taxon>
        <taxon>ecological metagenomes</taxon>
    </lineage>
</organism>
<dbReference type="AlphaFoldDB" id="A0A645ENK9"/>
<proteinExistence type="predicted"/>
<dbReference type="Gene3D" id="3.60.15.10">
    <property type="entry name" value="Ribonuclease Z/Hydroxyacylglutathione hydrolase-like"/>
    <property type="match status" value="1"/>
</dbReference>
<accession>A0A645ENK9</accession>
<dbReference type="SUPFAM" id="SSF56281">
    <property type="entry name" value="Metallo-hydrolase/oxidoreductase"/>
    <property type="match status" value="1"/>
</dbReference>
<name>A0A645ENK9_9ZZZZ</name>